<evidence type="ECO:0000259" key="2">
    <source>
        <dbReference type="Pfam" id="PF13979"/>
    </source>
</evidence>
<dbReference type="Gene3D" id="1.25.40.300">
    <property type="entry name" value="Putative secreted effector protein"/>
    <property type="match status" value="1"/>
</dbReference>
<dbReference type="InterPro" id="IPR038270">
    <property type="entry name" value="SopA-like_catalytic_sf"/>
</dbReference>
<dbReference type="Pfam" id="PF13979">
    <property type="entry name" value="SopA_C"/>
    <property type="match status" value="1"/>
</dbReference>
<evidence type="ECO:0000256" key="1">
    <source>
        <dbReference type="SAM" id="MobiDB-lite"/>
    </source>
</evidence>
<feature type="region of interest" description="Disordered" evidence="1">
    <location>
        <begin position="17"/>
        <end position="36"/>
    </location>
</feature>
<keyword evidence="4" id="KW-1185">Reference proteome</keyword>
<dbReference type="PANTHER" id="PTHR14136:SF17">
    <property type="entry name" value="BTB_POZ DOMAIN-CONTAINING PROTEIN KCTD9"/>
    <property type="match status" value="1"/>
</dbReference>
<dbReference type="InterPro" id="IPR051082">
    <property type="entry name" value="Pentapeptide-BTB/POZ_domain"/>
</dbReference>
<gene>
    <name evidence="3" type="ORF">LMG21510_00026</name>
</gene>
<protein>
    <recommendedName>
        <fullName evidence="2">E3 ubiquitin-protein ligase SopA-like catalytic domain-containing protein</fullName>
    </recommendedName>
</protein>
<dbReference type="Gene3D" id="2.160.20.80">
    <property type="entry name" value="E3 ubiquitin-protein ligase SopA"/>
    <property type="match status" value="2"/>
</dbReference>
<proteinExistence type="predicted"/>
<comment type="caution">
    <text evidence="3">The sequence shown here is derived from an EMBL/GenBank/DDBJ whole genome shotgun (WGS) entry which is preliminary data.</text>
</comment>
<name>A0ABM8WDY3_9BURK</name>
<dbReference type="InterPro" id="IPR025725">
    <property type="entry name" value="SopA-like_cat"/>
</dbReference>
<dbReference type="Gene3D" id="1.10.4140.10">
    <property type="entry name" value="effector protein (NleL)"/>
    <property type="match status" value="1"/>
</dbReference>
<evidence type="ECO:0000313" key="3">
    <source>
        <dbReference type="EMBL" id="CAG9165302.1"/>
    </source>
</evidence>
<dbReference type="Pfam" id="PF00805">
    <property type="entry name" value="Pentapeptide"/>
    <property type="match status" value="3"/>
</dbReference>
<dbReference type="SUPFAM" id="SSF141571">
    <property type="entry name" value="Pentapeptide repeat-like"/>
    <property type="match status" value="2"/>
</dbReference>
<organism evidence="3 4">
    <name type="scientific">Cupriavidus respiraculi</name>
    <dbReference type="NCBI Taxonomy" id="195930"/>
    <lineage>
        <taxon>Bacteria</taxon>
        <taxon>Pseudomonadati</taxon>
        <taxon>Pseudomonadota</taxon>
        <taxon>Betaproteobacteria</taxon>
        <taxon>Burkholderiales</taxon>
        <taxon>Burkholderiaceae</taxon>
        <taxon>Cupriavidus</taxon>
    </lineage>
</organism>
<accession>A0ABM8WDY3</accession>
<dbReference type="Proteomes" id="UP000721236">
    <property type="component" value="Unassembled WGS sequence"/>
</dbReference>
<dbReference type="EMBL" id="CAJZAH010000001">
    <property type="protein sequence ID" value="CAG9165302.1"/>
    <property type="molecule type" value="Genomic_DNA"/>
</dbReference>
<evidence type="ECO:0000313" key="4">
    <source>
        <dbReference type="Proteomes" id="UP000721236"/>
    </source>
</evidence>
<feature type="domain" description="E3 ubiquitin-protein ligase SopA-like catalytic" evidence="2">
    <location>
        <begin position="763"/>
        <end position="894"/>
    </location>
</feature>
<reference evidence="3 4" key="1">
    <citation type="submission" date="2021-08" db="EMBL/GenBank/DDBJ databases">
        <authorList>
            <person name="Peeters C."/>
        </authorList>
    </citation>
    <scope>NUCLEOTIDE SEQUENCE [LARGE SCALE GENOMIC DNA]</scope>
    <source>
        <strain evidence="3 4">LMG 21510</strain>
    </source>
</reference>
<sequence>MLFLHVDSIPVLDSEARASDRLPGPESDPASAHCGRLGLGGTAHRTALGADAGRAAAETAEPIHAGNHASLPRLKQVCQLLCAPATTAMDEAQPLRRLLAAGKGELGCGGHRYGITVHVHRHDVRVSARRLDLAGNRLIRFMQAVADVFRRCSFGSRADEIGRMLTAVARSPVVAGEQIVPLPEPRRAGPGNARRAADKARAVDAIKAIRSKTRARQREKGISGNLPRDFPKVDLSRIGPADMDWSGIDLSRLDLSGTSLKRFNLAGANLQESLLYFTDLSGADLAGADLSGARTCKTKLTGANLIGARLAKMHLDRGDFRHANCAGADFSTVLVERAYALDFTDACLVGASFSRQYLAYTNFARADLTRANLSHTILSDTRLEGARLADACLDRSFLTLHPLVNVDLRGASLRGVYVERGEWLKSAVDAGARDIELQVASLSIVDTQEHYLNHRANGTSLQKCIDAIGDDQVKVRLMRQLVDALMLARNAPMSGTAPALRDIYLSMLDVLAGNPLYAREDAQIAELVAACCEREVQRYDTKLLVEPLPEGVLIRFMEEALRQLGTSGAARGSGLGIMQLVFRARTECKDPRALDVAERLTTCWLDALPGPLQDATKQASELAGEALFPLVCRETGAAIMVSEGYFANRFLERKLGGEFPDARWDMLWEFQPDNAGPRAIPVGQARDVGAALRPFKPLSDIYERRDCAKSRPQLIKAMGLEPFAPLFLAAMQAGKGKKNLTASAQQQRLSACLAGNSAGNWVDGQVTDEHVAALVDVYPRLPMRDDPRAVAYFLLCLSAMITKLSSSQYFGTELESPLALRGYAGALLNKACALAPGLVPNAISADWKNRLFGLHKAFDCTAILSGMMLQRLAFMARGHESFQAIHRSLLPAVWQ</sequence>
<dbReference type="InterPro" id="IPR001646">
    <property type="entry name" value="5peptide_repeat"/>
</dbReference>
<dbReference type="PANTHER" id="PTHR14136">
    <property type="entry name" value="BTB_POZ DOMAIN-CONTAINING PROTEIN KCTD9"/>
    <property type="match status" value="1"/>
</dbReference>